<evidence type="ECO:0000313" key="2">
    <source>
        <dbReference type="Proteomes" id="UP000249248"/>
    </source>
</evidence>
<accession>A0A2W1N597</accession>
<gene>
    <name evidence="1" type="ORF">DNU06_02775</name>
</gene>
<name>A0A2W1N597_9FLAO</name>
<evidence type="ECO:0000313" key="1">
    <source>
        <dbReference type="EMBL" id="PZE18770.1"/>
    </source>
</evidence>
<keyword evidence="2" id="KW-1185">Reference proteome</keyword>
<proteinExistence type="predicted"/>
<dbReference type="Proteomes" id="UP000249248">
    <property type="component" value="Unassembled WGS sequence"/>
</dbReference>
<comment type="caution">
    <text evidence="1">The sequence shown here is derived from an EMBL/GenBank/DDBJ whole genome shotgun (WGS) entry which is preliminary data.</text>
</comment>
<organism evidence="1 2">
    <name type="scientific">Putridiphycobacter roseus</name>
    <dbReference type="NCBI Taxonomy" id="2219161"/>
    <lineage>
        <taxon>Bacteria</taxon>
        <taxon>Pseudomonadati</taxon>
        <taxon>Bacteroidota</taxon>
        <taxon>Flavobacteriia</taxon>
        <taxon>Flavobacteriales</taxon>
        <taxon>Crocinitomicaceae</taxon>
        <taxon>Putridiphycobacter</taxon>
    </lineage>
</organism>
<reference evidence="1 2" key="1">
    <citation type="submission" date="2018-06" db="EMBL/GenBank/DDBJ databases">
        <title>The draft genome sequence of Crocinitomix sp. SM1701.</title>
        <authorList>
            <person name="Zhang X."/>
        </authorList>
    </citation>
    <scope>NUCLEOTIDE SEQUENCE [LARGE SCALE GENOMIC DNA]</scope>
    <source>
        <strain evidence="1 2">SM1701</strain>
    </source>
</reference>
<dbReference type="AlphaFoldDB" id="A0A2W1N597"/>
<sequence length="247" mass="28341">MLACNKDQAEIAEFNKNCSCAEEVSADFTMEDLASTVPALFDYRTETDTTFEGSYVYFEAKDTNAEYTWYIGSEVIHEKNFTRKMEGSQLIGQQLPMTLVVKKAPNLVCFPNDDGYDSIIKSLTLVDFNSFDYYHNYNHLFEGTFRFKDHLKPGQDSIDVVVELKANGEDGVGYDRALLYGMGHNNTDLELDGTWRITYRQIFFQSGEGYSVQRMHHRMDGIVEIELLKIEGLNDPPPEYHLEGRKL</sequence>
<dbReference type="EMBL" id="QKSB01000001">
    <property type="protein sequence ID" value="PZE18770.1"/>
    <property type="molecule type" value="Genomic_DNA"/>
</dbReference>
<protein>
    <submittedName>
        <fullName evidence="1">Uncharacterized protein</fullName>
    </submittedName>
</protein>